<dbReference type="GO" id="GO:0005886">
    <property type="term" value="C:plasma membrane"/>
    <property type="evidence" value="ECO:0007669"/>
    <property type="project" value="UniProtKB-SubCell"/>
</dbReference>
<evidence type="ECO:0000313" key="12">
    <source>
        <dbReference type="EMBL" id="MBC8545404.1"/>
    </source>
</evidence>
<feature type="active site" evidence="9">
    <location>
        <position position="115"/>
    </location>
</feature>
<dbReference type="PANTHER" id="PTHR33695">
    <property type="entry name" value="LIPOPROTEIN SIGNAL PEPTIDASE"/>
    <property type="match status" value="1"/>
</dbReference>
<dbReference type="PANTHER" id="PTHR33695:SF1">
    <property type="entry name" value="LIPOPROTEIN SIGNAL PEPTIDASE"/>
    <property type="match status" value="1"/>
</dbReference>
<feature type="transmembrane region" description="Helical" evidence="9">
    <location>
        <begin position="125"/>
        <end position="147"/>
    </location>
</feature>
<dbReference type="PRINTS" id="PR00781">
    <property type="entry name" value="LIPOSIGPTASE"/>
</dbReference>
<evidence type="ECO:0000256" key="10">
    <source>
        <dbReference type="RuleBase" id="RU000594"/>
    </source>
</evidence>
<keyword evidence="3 9" id="KW-0645">Protease</keyword>
<evidence type="ECO:0000256" key="4">
    <source>
        <dbReference type="ARBA" id="ARBA00022692"/>
    </source>
</evidence>
<dbReference type="EC" id="3.4.23.36" evidence="9"/>
<keyword evidence="7 9" id="KW-1133">Transmembrane helix</keyword>
<name>A0A926I2L5_9FIRM</name>
<feature type="transmembrane region" description="Helical" evidence="9">
    <location>
        <begin position="88"/>
        <end position="105"/>
    </location>
</feature>
<dbReference type="NCBIfam" id="TIGR00077">
    <property type="entry name" value="lspA"/>
    <property type="match status" value="1"/>
</dbReference>
<keyword evidence="8 9" id="KW-0472">Membrane</keyword>
<protein>
    <recommendedName>
        <fullName evidence="9">Lipoprotein signal peptidase</fullName>
        <ecNumber evidence="9">3.4.23.36</ecNumber>
    </recommendedName>
    <alternativeName>
        <fullName evidence="9">Prolipoprotein signal peptidase</fullName>
    </alternativeName>
    <alternativeName>
        <fullName evidence="9">Signal peptidase II</fullName>
        <shortName evidence="9">SPase II</shortName>
    </alternativeName>
</protein>
<proteinExistence type="inferred from homology"/>
<keyword evidence="5 9" id="KW-0064">Aspartyl protease</keyword>
<keyword evidence="13" id="KW-1185">Reference proteome</keyword>
<dbReference type="HAMAP" id="MF_00161">
    <property type="entry name" value="LspA"/>
    <property type="match status" value="1"/>
</dbReference>
<keyword evidence="2 9" id="KW-1003">Cell membrane</keyword>
<comment type="subcellular location">
    <subcellularLocation>
        <location evidence="9">Cell membrane</location>
        <topology evidence="9">Multi-pass membrane protein</topology>
    </subcellularLocation>
</comment>
<evidence type="ECO:0000256" key="7">
    <source>
        <dbReference type="ARBA" id="ARBA00022989"/>
    </source>
</evidence>
<keyword evidence="4 9" id="KW-0812">Transmembrane</keyword>
<sequence>MYLVIIALISALILIGVDQAIKFWALDTLTAVDTIPLIQDVLHLTYVENRGAAFSMLQGQTWFLVGITAVVAIAAIVVLLSGKVKEKMAIWSIALIIAGGVGNLIDRIGRGFVVDYIDFRLIHFPVFNFADCCVVVGTILLAFYILFWEEKKHKKTIQESGDGNANESAV</sequence>
<comment type="caution">
    <text evidence="9">Lacks conserved residue(s) required for the propagation of feature annotation.</text>
</comment>
<evidence type="ECO:0000313" key="13">
    <source>
        <dbReference type="Proteomes" id="UP000653127"/>
    </source>
</evidence>
<evidence type="ECO:0000256" key="2">
    <source>
        <dbReference type="ARBA" id="ARBA00022475"/>
    </source>
</evidence>
<dbReference type="InterPro" id="IPR001872">
    <property type="entry name" value="Peptidase_A8"/>
</dbReference>
<evidence type="ECO:0000256" key="6">
    <source>
        <dbReference type="ARBA" id="ARBA00022801"/>
    </source>
</evidence>
<comment type="function">
    <text evidence="9 10">This protein specifically catalyzes the removal of signal peptides from prolipoproteins.</text>
</comment>
<dbReference type="GO" id="GO:0004190">
    <property type="term" value="F:aspartic-type endopeptidase activity"/>
    <property type="evidence" value="ECO:0007669"/>
    <property type="project" value="UniProtKB-UniRule"/>
</dbReference>
<comment type="pathway">
    <text evidence="9">Protein modification; lipoprotein biosynthesis (signal peptide cleavage).</text>
</comment>
<evidence type="ECO:0000256" key="3">
    <source>
        <dbReference type="ARBA" id="ARBA00022670"/>
    </source>
</evidence>
<evidence type="ECO:0000256" key="1">
    <source>
        <dbReference type="ARBA" id="ARBA00006139"/>
    </source>
</evidence>
<keyword evidence="6 9" id="KW-0378">Hydrolase</keyword>
<evidence type="ECO:0000256" key="5">
    <source>
        <dbReference type="ARBA" id="ARBA00022750"/>
    </source>
</evidence>
<feature type="active site" evidence="9">
    <location>
        <position position="131"/>
    </location>
</feature>
<dbReference type="Proteomes" id="UP000653127">
    <property type="component" value="Unassembled WGS sequence"/>
</dbReference>
<comment type="similarity">
    <text evidence="1 9 11">Belongs to the peptidase A8 family.</text>
</comment>
<reference evidence="12" key="1">
    <citation type="submission" date="2020-08" db="EMBL/GenBank/DDBJ databases">
        <title>Genome public.</title>
        <authorList>
            <person name="Liu C."/>
            <person name="Sun Q."/>
        </authorList>
    </citation>
    <scope>NUCLEOTIDE SEQUENCE</scope>
    <source>
        <strain evidence="12">NSJ-31</strain>
    </source>
</reference>
<evidence type="ECO:0000256" key="8">
    <source>
        <dbReference type="ARBA" id="ARBA00023136"/>
    </source>
</evidence>
<dbReference type="EMBL" id="JACRST010000001">
    <property type="protein sequence ID" value="MBC8545404.1"/>
    <property type="molecule type" value="Genomic_DNA"/>
</dbReference>
<evidence type="ECO:0000256" key="11">
    <source>
        <dbReference type="RuleBase" id="RU004181"/>
    </source>
</evidence>
<gene>
    <name evidence="9 12" type="primary">lspA</name>
    <name evidence="12" type="ORF">H8711_00440</name>
</gene>
<dbReference type="GO" id="GO:0006508">
    <property type="term" value="P:proteolysis"/>
    <property type="evidence" value="ECO:0007669"/>
    <property type="project" value="UniProtKB-KW"/>
</dbReference>
<dbReference type="PROSITE" id="PS00855">
    <property type="entry name" value="SPASE_II"/>
    <property type="match status" value="1"/>
</dbReference>
<dbReference type="Pfam" id="PF01252">
    <property type="entry name" value="Peptidase_A8"/>
    <property type="match status" value="1"/>
</dbReference>
<comment type="caution">
    <text evidence="12">The sequence shown here is derived from an EMBL/GenBank/DDBJ whole genome shotgun (WGS) entry which is preliminary data.</text>
</comment>
<accession>A0A926I2L5</accession>
<feature type="transmembrane region" description="Helical" evidence="9">
    <location>
        <begin position="62"/>
        <end position="81"/>
    </location>
</feature>
<evidence type="ECO:0000256" key="9">
    <source>
        <dbReference type="HAMAP-Rule" id="MF_00161"/>
    </source>
</evidence>
<dbReference type="AlphaFoldDB" id="A0A926I2L5"/>
<organism evidence="12 13">
    <name type="scientific">Ligaoa zhengdingensis</name>
    <dbReference type="NCBI Taxonomy" id="2763658"/>
    <lineage>
        <taxon>Bacteria</taxon>
        <taxon>Bacillati</taxon>
        <taxon>Bacillota</taxon>
        <taxon>Clostridia</taxon>
        <taxon>Eubacteriales</taxon>
        <taxon>Oscillospiraceae</taxon>
        <taxon>Ligaoa</taxon>
    </lineage>
</organism>
<comment type="catalytic activity">
    <reaction evidence="9 10">
        <text>Release of signal peptides from bacterial membrane prolipoproteins. Hydrolyzes -Xaa-Yaa-Zaa-|-(S,diacylglyceryl)Cys-, in which Xaa is hydrophobic (preferably Leu), and Yaa (Ala or Ser) and Zaa (Gly or Ala) have small, neutral side chains.</text>
        <dbReference type="EC" id="3.4.23.36"/>
    </reaction>
</comment>